<protein>
    <recommendedName>
        <fullName evidence="4">Yeast cell wall synthesis Kre9/Knh1-like N-terminal domain-containing protein</fullName>
    </recommendedName>
</protein>
<dbReference type="PANTHER" id="PTHR40633">
    <property type="entry name" value="MATRIX PROTEIN, PUTATIVE (AFU_ORTHOLOGUE AFUA_8G05410)-RELATED"/>
    <property type="match status" value="1"/>
</dbReference>
<reference evidence="5" key="1">
    <citation type="submission" date="2018-08" db="EMBL/GenBank/DDBJ databases">
        <title>Draft genome sequence of azole-resistant Aspergillus thermomutatus (Neosartorya pseudofischeri) strain HMR AF 39, isolated from a human nasal aspirate.</title>
        <authorList>
            <person name="Parent-Michaud M."/>
            <person name="Dufresne P.J."/>
            <person name="Fournier E."/>
            <person name="Martineau C."/>
            <person name="Moreira S."/>
            <person name="Perkins V."/>
            <person name="De Repentigny L."/>
            <person name="Dufresne S.F."/>
        </authorList>
    </citation>
    <scope>NUCLEOTIDE SEQUENCE [LARGE SCALE GENOMIC DNA]</scope>
    <source>
        <strain evidence="5">HMR AF 39</strain>
    </source>
</reference>
<comment type="caution">
    <text evidence="5">The sequence shown here is derived from an EMBL/GenBank/DDBJ whole genome shotgun (WGS) entry which is preliminary data.</text>
</comment>
<dbReference type="EMBL" id="NKHU02000141">
    <property type="protein sequence ID" value="RHZ51984.1"/>
    <property type="molecule type" value="Genomic_DNA"/>
</dbReference>
<gene>
    <name evidence="5" type="ORF">CDV56_104017</name>
</gene>
<dbReference type="VEuPathDB" id="FungiDB:CDV56_104017"/>
<proteinExistence type="predicted"/>
<dbReference type="Pfam" id="PF10342">
    <property type="entry name" value="Kre9_KNH"/>
    <property type="match status" value="1"/>
</dbReference>
<evidence type="ECO:0000313" key="6">
    <source>
        <dbReference type="Proteomes" id="UP000215305"/>
    </source>
</evidence>
<feature type="compositionally biased region" description="Low complexity" evidence="2">
    <location>
        <begin position="124"/>
        <end position="197"/>
    </location>
</feature>
<dbReference type="GeneID" id="38125991"/>
<keyword evidence="1 3" id="KW-0732">Signal</keyword>
<sequence>MRSIIFLSLSALAAVAAAASKANPFNIPANGYQFTAGEATTLSWEPTTSGTVTLKLQWGTVFTGSSGSTIVSSIPNSGSYTWDVPSDIAARPDYTIEIVSDEDTTETNYLNRFTVAGATGIASSSTASATTTKTKTASTTSTATTTSGTPSTMTTVTSTTASTSSSSSTTSSSSSTTEASTTTQASSTSSATASPTTVPNANGGVINRISGGMMALVMGVIAFM</sequence>
<evidence type="ECO:0000313" key="5">
    <source>
        <dbReference type="EMBL" id="RHZ51984.1"/>
    </source>
</evidence>
<dbReference type="InterPro" id="IPR052982">
    <property type="entry name" value="SRP1/TIP1-like"/>
</dbReference>
<feature type="chain" id="PRO_5017376135" description="Yeast cell wall synthesis Kre9/Knh1-like N-terminal domain-containing protein" evidence="3">
    <location>
        <begin position="19"/>
        <end position="224"/>
    </location>
</feature>
<dbReference type="RefSeq" id="XP_026613151.1">
    <property type="nucleotide sequence ID" value="XM_026757636.1"/>
</dbReference>
<evidence type="ECO:0000256" key="2">
    <source>
        <dbReference type="SAM" id="MobiDB-lite"/>
    </source>
</evidence>
<keyword evidence="6" id="KW-1185">Reference proteome</keyword>
<feature type="region of interest" description="Disordered" evidence="2">
    <location>
        <begin position="124"/>
        <end position="203"/>
    </location>
</feature>
<accession>A0A397GR20</accession>
<dbReference type="PANTHER" id="PTHR40633:SF5">
    <property type="entry name" value="ANCHORED PROTEIN, PUTATIVE (AFU_ORTHOLOGUE AFUA_8G04370)-RELATED"/>
    <property type="match status" value="1"/>
</dbReference>
<dbReference type="OrthoDB" id="2260257at2759"/>
<feature type="domain" description="Yeast cell wall synthesis Kre9/Knh1-like N-terminal" evidence="4">
    <location>
        <begin position="28"/>
        <end position="115"/>
    </location>
</feature>
<evidence type="ECO:0000256" key="1">
    <source>
        <dbReference type="ARBA" id="ARBA00022729"/>
    </source>
</evidence>
<organism evidence="5 6">
    <name type="scientific">Aspergillus thermomutatus</name>
    <name type="common">Neosartorya pseudofischeri</name>
    <dbReference type="NCBI Taxonomy" id="41047"/>
    <lineage>
        <taxon>Eukaryota</taxon>
        <taxon>Fungi</taxon>
        <taxon>Dikarya</taxon>
        <taxon>Ascomycota</taxon>
        <taxon>Pezizomycotina</taxon>
        <taxon>Eurotiomycetes</taxon>
        <taxon>Eurotiomycetidae</taxon>
        <taxon>Eurotiales</taxon>
        <taxon>Aspergillaceae</taxon>
        <taxon>Aspergillus</taxon>
        <taxon>Aspergillus subgen. Fumigati</taxon>
    </lineage>
</organism>
<dbReference type="Proteomes" id="UP000215305">
    <property type="component" value="Unassembled WGS sequence"/>
</dbReference>
<dbReference type="STRING" id="41047.A0A397GR20"/>
<dbReference type="InterPro" id="IPR018466">
    <property type="entry name" value="Kre9/Knh1-like_N"/>
</dbReference>
<dbReference type="AlphaFoldDB" id="A0A397GR20"/>
<feature type="signal peptide" evidence="3">
    <location>
        <begin position="1"/>
        <end position="18"/>
    </location>
</feature>
<evidence type="ECO:0000259" key="4">
    <source>
        <dbReference type="Pfam" id="PF10342"/>
    </source>
</evidence>
<name>A0A397GR20_ASPTH</name>
<evidence type="ECO:0000256" key="3">
    <source>
        <dbReference type="SAM" id="SignalP"/>
    </source>
</evidence>